<dbReference type="OrthoDB" id="2796050at2759"/>
<dbReference type="Gene3D" id="3.90.180.10">
    <property type="entry name" value="Medium-chain alcohol dehydrogenases, catalytic domain"/>
    <property type="match status" value="1"/>
</dbReference>
<organism evidence="2 3">
    <name type="scientific">Obba rivulosa</name>
    <dbReference type="NCBI Taxonomy" id="1052685"/>
    <lineage>
        <taxon>Eukaryota</taxon>
        <taxon>Fungi</taxon>
        <taxon>Dikarya</taxon>
        <taxon>Basidiomycota</taxon>
        <taxon>Agaricomycotina</taxon>
        <taxon>Agaricomycetes</taxon>
        <taxon>Polyporales</taxon>
        <taxon>Gelatoporiaceae</taxon>
        <taxon>Obba</taxon>
    </lineage>
</organism>
<feature type="domain" description="Alcohol dehydrogenase-like N-terminal" evidence="1">
    <location>
        <begin position="1"/>
        <end position="60"/>
    </location>
</feature>
<dbReference type="Pfam" id="PF08240">
    <property type="entry name" value="ADH_N"/>
    <property type="match status" value="1"/>
</dbReference>
<gene>
    <name evidence="2" type="ORF">OBBRIDRAFT_715150</name>
</gene>
<feature type="non-terminal residue" evidence="2">
    <location>
        <position position="1"/>
    </location>
</feature>
<dbReference type="AlphaFoldDB" id="A0A8E2DK51"/>
<name>A0A8E2DK51_9APHY</name>
<dbReference type="SUPFAM" id="SSF50129">
    <property type="entry name" value="GroES-like"/>
    <property type="match status" value="1"/>
</dbReference>
<protein>
    <recommendedName>
        <fullName evidence="1">Alcohol dehydrogenase-like N-terminal domain-containing protein</fullName>
    </recommendedName>
</protein>
<proteinExistence type="predicted"/>
<feature type="non-terminal residue" evidence="2">
    <location>
        <position position="61"/>
    </location>
</feature>
<accession>A0A8E2DK51</accession>
<evidence type="ECO:0000313" key="2">
    <source>
        <dbReference type="EMBL" id="OCH89696.1"/>
    </source>
</evidence>
<dbReference type="InterPro" id="IPR011032">
    <property type="entry name" value="GroES-like_sf"/>
</dbReference>
<dbReference type="InterPro" id="IPR013154">
    <property type="entry name" value="ADH-like_N"/>
</dbReference>
<reference evidence="2 3" key="1">
    <citation type="submission" date="2016-07" db="EMBL/GenBank/DDBJ databases">
        <title>Draft genome of the white-rot fungus Obba rivulosa 3A-2.</title>
        <authorList>
            <consortium name="DOE Joint Genome Institute"/>
            <person name="Miettinen O."/>
            <person name="Riley R."/>
            <person name="Acob R."/>
            <person name="Barry K."/>
            <person name="Cullen D."/>
            <person name="De Vries R."/>
            <person name="Hainaut M."/>
            <person name="Hatakka A."/>
            <person name="Henrissat B."/>
            <person name="Hilden K."/>
            <person name="Kuo R."/>
            <person name="Labutti K."/>
            <person name="Lipzen A."/>
            <person name="Makela M.R."/>
            <person name="Sandor L."/>
            <person name="Spatafora J.W."/>
            <person name="Grigoriev I.V."/>
            <person name="Hibbett D.S."/>
        </authorList>
    </citation>
    <scope>NUCLEOTIDE SEQUENCE [LARGE SCALE GENOMIC DNA]</scope>
    <source>
        <strain evidence="2 3">3A-2</strain>
    </source>
</reference>
<keyword evidence="3" id="KW-1185">Reference proteome</keyword>
<dbReference type="Proteomes" id="UP000250043">
    <property type="component" value="Unassembled WGS sequence"/>
</dbReference>
<evidence type="ECO:0000313" key="3">
    <source>
        <dbReference type="Proteomes" id="UP000250043"/>
    </source>
</evidence>
<evidence type="ECO:0000259" key="1">
    <source>
        <dbReference type="Pfam" id="PF08240"/>
    </source>
</evidence>
<dbReference type="EMBL" id="KV722421">
    <property type="protein sequence ID" value="OCH89696.1"/>
    <property type="molecule type" value="Genomic_DNA"/>
</dbReference>
<sequence length="61" mass="6419">GPSQLLVEVQATGLNQVDWKTQPYGLPVENFPEISGSDAADTVEAIGEGVQRFSSGGSVWV</sequence>